<evidence type="ECO:0000259" key="7">
    <source>
        <dbReference type="PROSITE" id="PS50112"/>
    </source>
</evidence>
<accession>A0A644W414</accession>
<dbReference type="InterPro" id="IPR033480">
    <property type="entry name" value="sCache_2"/>
</dbReference>
<dbReference type="InterPro" id="IPR000160">
    <property type="entry name" value="GGDEF_dom"/>
</dbReference>
<protein>
    <recommendedName>
        <fullName evidence="12">EAL domain-containing protein</fullName>
    </recommendedName>
</protein>
<dbReference type="AlphaFoldDB" id="A0A644W414"/>
<evidence type="ECO:0000256" key="4">
    <source>
        <dbReference type="ARBA" id="ARBA00022989"/>
    </source>
</evidence>
<keyword evidence="4 6" id="KW-1133">Transmembrane helix</keyword>
<dbReference type="PANTHER" id="PTHR44757:SF2">
    <property type="entry name" value="BIOFILM ARCHITECTURE MAINTENANCE PROTEIN MBAA"/>
    <property type="match status" value="1"/>
</dbReference>
<evidence type="ECO:0000259" key="8">
    <source>
        <dbReference type="PROSITE" id="PS50113"/>
    </source>
</evidence>
<feature type="domain" description="GGDEF" evidence="10">
    <location>
        <begin position="428"/>
        <end position="561"/>
    </location>
</feature>
<dbReference type="SUPFAM" id="SSF141868">
    <property type="entry name" value="EAL domain-like"/>
    <property type="match status" value="1"/>
</dbReference>
<evidence type="ECO:0000256" key="2">
    <source>
        <dbReference type="ARBA" id="ARBA00022475"/>
    </source>
</evidence>
<dbReference type="PROSITE" id="PS50887">
    <property type="entry name" value="GGDEF"/>
    <property type="match status" value="1"/>
</dbReference>
<dbReference type="CDD" id="cd00130">
    <property type="entry name" value="PAS"/>
    <property type="match status" value="1"/>
</dbReference>
<dbReference type="InterPro" id="IPR000700">
    <property type="entry name" value="PAS-assoc_C"/>
</dbReference>
<dbReference type="Pfam" id="PF17200">
    <property type="entry name" value="sCache_2"/>
    <property type="match status" value="1"/>
</dbReference>
<reference evidence="11" key="1">
    <citation type="submission" date="2019-08" db="EMBL/GenBank/DDBJ databases">
        <authorList>
            <person name="Kucharzyk K."/>
            <person name="Murdoch R.W."/>
            <person name="Higgins S."/>
            <person name="Loffler F."/>
        </authorList>
    </citation>
    <scope>NUCLEOTIDE SEQUENCE</scope>
</reference>
<evidence type="ECO:0000256" key="6">
    <source>
        <dbReference type="SAM" id="Phobius"/>
    </source>
</evidence>
<gene>
    <name evidence="11" type="ORF">SDC9_44390</name>
</gene>
<feature type="domain" description="PAS" evidence="7">
    <location>
        <begin position="271"/>
        <end position="317"/>
    </location>
</feature>
<feature type="transmembrane region" description="Helical" evidence="6">
    <location>
        <begin position="219"/>
        <end position="239"/>
    </location>
</feature>
<dbReference type="PROSITE" id="PS50112">
    <property type="entry name" value="PAS"/>
    <property type="match status" value="1"/>
</dbReference>
<dbReference type="InterPro" id="IPR043128">
    <property type="entry name" value="Rev_trsase/Diguanyl_cyclase"/>
</dbReference>
<evidence type="ECO:0000256" key="5">
    <source>
        <dbReference type="ARBA" id="ARBA00023136"/>
    </source>
</evidence>
<keyword evidence="3 6" id="KW-0812">Transmembrane</keyword>
<keyword evidence="5 6" id="KW-0472">Membrane</keyword>
<dbReference type="Pfam" id="PF00990">
    <property type="entry name" value="GGDEF"/>
    <property type="match status" value="1"/>
</dbReference>
<name>A0A644W414_9ZZZZ</name>
<dbReference type="PROSITE" id="PS50883">
    <property type="entry name" value="EAL"/>
    <property type="match status" value="1"/>
</dbReference>
<sequence>MAERPKIPADNMVQAVQSAGERVFLRTFLQTMAPVSLLLVILFAVIFGVLLPLLEKSHMAEKRNLCRNLILVQLHYLDALHREELAGKIPPGEGQARALARIRSLRFGEEDKDYFWILGPDRTLLMHPYRPDLEGVDPDTAAGPDGFILRQLFDRIETTVSSPEGGGIMDYQWHFKDELNTLAPKTSYVALFKPWNWIVGTGVYIDDAEKSIAAWKMRFVAAGLLSIAAAGAVSLFLSLRAALLGKKAARAALLDRSLKEKTLELARSESQLALITQIYRNAAEGIMITDADGRILEVNRAFSAITGYGPEEIIGKTPDMLKSDKHGPDFYREMRDALRKDGHWSGEIWDRRKNGEAFPSRLNIFAYTGEERNVSRYIGVYQDLSELHRSRDLLQHEVNHDGLTGLPNRFLFHDRLALAISRSREKSRILSVIMIGLDRFGAVNKTLGYPVGDGLLQEAGKRLSEAAAEPGAVARFGGDEFVVLLTWGGTYSSCLRVVERMLASLRNPFSVGGQSYRITASAGVTFYPRDGESPEELLQNASLSMERAKREGGNSWRLFTEDLDRKVQHRMRLESDLRRAVDAGEFHLFYQPKVSLTERKIIGAEALMRWTAGDGSSIPPDEFIPIAEEIGAIGTLGAFALESACRQSVEWSGMGLDIPVAVNISAKQISSEFFVRDVLETVGRTGANPFLLHLEITESAFMENPDHAQKVMAELGEAGIRFSLDDFGTGFSSLAKLRLLPISELKIDRSFILDLESDKTRGVVSTMIHLAGALHLQVTFEGVETKAQMEILGSLVPEGMETAIQGYIFSRPLPPDRVPQFFASELPDVF</sequence>
<dbReference type="SMART" id="SM00091">
    <property type="entry name" value="PAS"/>
    <property type="match status" value="1"/>
</dbReference>
<evidence type="ECO:0000313" key="11">
    <source>
        <dbReference type="EMBL" id="MPL98190.1"/>
    </source>
</evidence>
<feature type="transmembrane region" description="Helical" evidence="6">
    <location>
        <begin position="32"/>
        <end position="54"/>
    </location>
</feature>
<evidence type="ECO:0000256" key="1">
    <source>
        <dbReference type="ARBA" id="ARBA00004651"/>
    </source>
</evidence>
<dbReference type="SUPFAM" id="SSF55785">
    <property type="entry name" value="PYP-like sensor domain (PAS domain)"/>
    <property type="match status" value="1"/>
</dbReference>
<evidence type="ECO:0000256" key="3">
    <source>
        <dbReference type="ARBA" id="ARBA00022692"/>
    </source>
</evidence>
<dbReference type="SMART" id="SM00052">
    <property type="entry name" value="EAL"/>
    <property type="match status" value="1"/>
</dbReference>
<dbReference type="GO" id="GO:0005886">
    <property type="term" value="C:plasma membrane"/>
    <property type="evidence" value="ECO:0007669"/>
    <property type="project" value="UniProtKB-SubCell"/>
</dbReference>
<keyword evidence="2" id="KW-1003">Cell membrane</keyword>
<dbReference type="CDD" id="cd01949">
    <property type="entry name" value="GGDEF"/>
    <property type="match status" value="1"/>
</dbReference>
<evidence type="ECO:0008006" key="12">
    <source>
        <dbReference type="Google" id="ProtNLM"/>
    </source>
</evidence>
<dbReference type="PANTHER" id="PTHR44757">
    <property type="entry name" value="DIGUANYLATE CYCLASE DGCP"/>
    <property type="match status" value="1"/>
</dbReference>
<dbReference type="NCBIfam" id="TIGR00254">
    <property type="entry name" value="GGDEF"/>
    <property type="match status" value="1"/>
</dbReference>
<comment type="caution">
    <text evidence="11">The sequence shown here is derived from an EMBL/GenBank/DDBJ whole genome shotgun (WGS) entry which is preliminary data.</text>
</comment>
<dbReference type="Pfam" id="PF13426">
    <property type="entry name" value="PAS_9"/>
    <property type="match status" value="1"/>
</dbReference>
<comment type="subcellular location">
    <subcellularLocation>
        <location evidence="1">Cell membrane</location>
        <topology evidence="1">Multi-pass membrane protein</topology>
    </subcellularLocation>
</comment>
<organism evidence="11">
    <name type="scientific">bioreactor metagenome</name>
    <dbReference type="NCBI Taxonomy" id="1076179"/>
    <lineage>
        <taxon>unclassified sequences</taxon>
        <taxon>metagenomes</taxon>
        <taxon>ecological metagenomes</taxon>
    </lineage>
</organism>
<feature type="domain" description="EAL" evidence="9">
    <location>
        <begin position="570"/>
        <end position="826"/>
    </location>
</feature>
<dbReference type="Gene3D" id="3.20.20.450">
    <property type="entry name" value="EAL domain"/>
    <property type="match status" value="1"/>
</dbReference>
<dbReference type="NCBIfam" id="TIGR00229">
    <property type="entry name" value="sensory_box"/>
    <property type="match status" value="1"/>
</dbReference>
<dbReference type="Gene3D" id="3.30.70.270">
    <property type="match status" value="1"/>
</dbReference>
<feature type="domain" description="PAC" evidence="8">
    <location>
        <begin position="344"/>
        <end position="396"/>
    </location>
</feature>
<dbReference type="InterPro" id="IPR001633">
    <property type="entry name" value="EAL_dom"/>
</dbReference>
<dbReference type="SUPFAM" id="SSF55073">
    <property type="entry name" value="Nucleotide cyclase"/>
    <property type="match status" value="1"/>
</dbReference>
<dbReference type="InterPro" id="IPR029787">
    <property type="entry name" value="Nucleotide_cyclase"/>
</dbReference>
<dbReference type="SMART" id="SM01049">
    <property type="entry name" value="Cache_2"/>
    <property type="match status" value="1"/>
</dbReference>
<evidence type="ECO:0000259" key="10">
    <source>
        <dbReference type="PROSITE" id="PS50887"/>
    </source>
</evidence>
<dbReference type="InterPro" id="IPR052155">
    <property type="entry name" value="Biofilm_reg_signaling"/>
</dbReference>
<dbReference type="InterPro" id="IPR035919">
    <property type="entry name" value="EAL_sf"/>
</dbReference>
<dbReference type="CDD" id="cd01948">
    <property type="entry name" value="EAL"/>
    <property type="match status" value="1"/>
</dbReference>
<evidence type="ECO:0000259" key="9">
    <source>
        <dbReference type="PROSITE" id="PS50883"/>
    </source>
</evidence>
<proteinExistence type="predicted"/>
<dbReference type="SMART" id="SM00267">
    <property type="entry name" value="GGDEF"/>
    <property type="match status" value="1"/>
</dbReference>
<dbReference type="Gene3D" id="3.30.450.20">
    <property type="entry name" value="PAS domain"/>
    <property type="match status" value="2"/>
</dbReference>
<dbReference type="EMBL" id="VSSQ01000595">
    <property type="protein sequence ID" value="MPL98190.1"/>
    <property type="molecule type" value="Genomic_DNA"/>
</dbReference>
<dbReference type="Pfam" id="PF00563">
    <property type="entry name" value="EAL"/>
    <property type="match status" value="1"/>
</dbReference>
<dbReference type="InterPro" id="IPR035965">
    <property type="entry name" value="PAS-like_dom_sf"/>
</dbReference>
<dbReference type="InterPro" id="IPR000014">
    <property type="entry name" value="PAS"/>
</dbReference>
<dbReference type="PROSITE" id="PS50113">
    <property type="entry name" value="PAC"/>
    <property type="match status" value="1"/>
</dbReference>